<evidence type="ECO:0000256" key="4">
    <source>
        <dbReference type="ARBA" id="ARBA00022692"/>
    </source>
</evidence>
<dbReference type="EMBL" id="FOYD01000007">
    <property type="protein sequence ID" value="SFQ85014.1"/>
    <property type="molecule type" value="Genomic_DNA"/>
</dbReference>
<dbReference type="InterPro" id="IPR039421">
    <property type="entry name" value="Type_1_exporter"/>
</dbReference>
<dbReference type="GO" id="GO:0005524">
    <property type="term" value="F:ATP binding"/>
    <property type="evidence" value="ECO:0007669"/>
    <property type="project" value="UniProtKB-KW"/>
</dbReference>
<dbReference type="InterPro" id="IPR036640">
    <property type="entry name" value="ABC1_TM_sf"/>
</dbReference>
<dbReference type="PROSITE" id="PS00211">
    <property type="entry name" value="ABC_TRANSPORTER_1"/>
    <property type="match status" value="1"/>
</dbReference>
<dbReference type="PANTHER" id="PTHR43394">
    <property type="entry name" value="ATP-DEPENDENT PERMEASE MDL1, MITOCHONDRIAL"/>
    <property type="match status" value="1"/>
</dbReference>
<dbReference type="OrthoDB" id="9787557at2"/>
<keyword evidence="8 10" id="KW-1133">Transmembrane helix</keyword>
<sequence length="711" mass="77494">MDTLPDDALATCLSWLASRHGVTTSRDAIVDGLALVDGRLSPSLFAEAAQRVGLVASVARQPLARLNQLLLPCVVLLKDNRACILRQLDTRGSQVEVLWPELGMQPQQLTLEEFNTSYSGLLIYCRPAFRAENGDTITDVEDDTRGHWFWSVIRTNRPVYRDVLLAALFINLFALAMPLFVMNVYDRVVPNQATDTLWVLALGAAIIVCADLLLRLLRSWFVELAASRADIKLSARIMQRILGMRLEHRPASVGSFAANVQSFESVRSFIGSMTVTALIDLPFFLLFALIILLIAWPMVIPVLVGAALIVVYALSVQARMRHLSETMNQASAQRNSGLIESLGSLETLKSFNATSRMQSSWEQATRFLSGCAGKQRLLGMSVGALASWVQQLVAVSMIIVGVYLVIDGQISQGALIAAYMLSSRAMAPISQTASLLTQYYQAATALESVEQLMANEQERKPGRQLISRPRLRGEIELRNVCFAYPGEQRNALSGVSLHIRAGERVGILGCNGSGKTTLEKLILGLYQPTSGQVLVDGVHLQQIDPAELRRSIGYIPQDVQLLSGSVYDNITLGLQQPSSEQLQQAINIAGLKALVGNHADGLSMPVGERGSRLSGGQRQALAVARAVMADSSMLLFDEPTSAMDSALENHVRKALMQFSQGRTLLLVTHRVSLLELVDRLIVMDAGQIIADGPKHKVLQALEQGSIARAAP</sequence>
<dbReference type="CDD" id="cd02421">
    <property type="entry name" value="Peptidase_C39_likeD"/>
    <property type="match status" value="1"/>
</dbReference>
<dbReference type="SMART" id="SM00382">
    <property type="entry name" value="AAA"/>
    <property type="match status" value="1"/>
</dbReference>
<evidence type="ECO:0000256" key="6">
    <source>
        <dbReference type="ARBA" id="ARBA00022801"/>
    </source>
</evidence>
<reference evidence="14 15" key="1">
    <citation type="submission" date="2016-10" db="EMBL/GenBank/DDBJ databases">
        <authorList>
            <person name="de Groot N.N."/>
        </authorList>
    </citation>
    <scope>NUCLEOTIDE SEQUENCE [LARGE SCALE GENOMIC DNA]</scope>
    <source>
        <strain evidence="14 15">JCM 18415</strain>
    </source>
</reference>
<dbReference type="Gene3D" id="3.90.70.10">
    <property type="entry name" value="Cysteine proteinases"/>
    <property type="match status" value="1"/>
</dbReference>
<dbReference type="PROSITE" id="PS50929">
    <property type="entry name" value="ABC_TM1F"/>
    <property type="match status" value="1"/>
</dbReference>
<dbReference type="InterPro" id="IPR005074">
    <property type="entry name" value="Peptidase_C39"/>
</dbReference>
<evidence type="ECO:0000313" key="14">
    <source>
        <dbReference type="EMBL" id="SFQ85014.1"/>
    </source>
</evidence>
<keyword evidence="3" id="KW-1003">Cell membrane</keyword>
<keyword evidence="4 10" id="KW-0812">Transmembrane</keyword>
<feature type="transmembrane region" description="Helical" evidence="10">
    <location>
        <begin position="163"/>
        <end position="185"/>
    </location>
</feature>
<dbReference type="AlphaFoldDB" id="A0A1I6BVU9"/>
<dbReference type="SUPFAM" id="SSF52540">
    <property type="entry name" value="P-loop containing nucleoside triphosphate hydrolases"/>
    <property type="match status" value="1"/>
</dbReference>
<dbReference type="Pfam" id="PF00664">
    <property type="entry name" value="ABC_membrane"/>
    <property type="match status" value="1"/>
</dbReference>
<evidence type="ECO:0000256" key="1">
    <source>
        <dbReference type="ARBA" id="ARBA00004651"/>
    </source>
</evidence>
<feature type="domain" description="ABC transporter" evidence="11">
    <location>
        <begin position="475"/>
        <end position="710"/>
    </location>
</feature>
<feature type="transmembrane region" description="Helical" evidence="10">
    <location>
        <begin position="269"/>
        <end position="292"/>
    </location>
</feature>
<dbReference type="InterPro" id="IPR011527">
    <property type="entry name" value="ABC1_TM_dom"/>
</dbReference>
<dbReference type="CDD" id="cd18587">
    <property type="entry name" value="ABC_6TM_LapB_like"/>
    <property type="match status" value="1"/>
</dbReference>
<dbReference type="InterPro" id="IPR003439">
    <property type="entry name" value="ABC_transporter-like_ATP-bd"/>
</dbReference>
<dbReference type="RefSeq" id="WP_090539378.1">
    <property type="nucleotide sequence ID" value="NZ_FOYD01000007.1"/>
</dbReference>
<feature type="transmembrane region" description="Helical" evidence="10">
    <location>
        <begin position="382"/>
        <end position="406"/>
    </location>
</feature>
<dbReference type="InterPro" id="IPR027417">
    <property type="entry name" value="P-loop_NTPase"/>
</dbReference>
<feature type="transmembrane region" description="Helical" evidence="10">
    <location>
        <begin position="298"/>
        <end position="316"/>
    </location>
</feature>
<dbReference type="PANTHER" id="PTHR43394:SF1">
    <property type="entry name" value="ATP-BINDING CASSETTE SUB-FAMILY B MEMBER 10, MITOCHONDRIAL"/>
    <property type="match status" value="1"/>
</dbReference>
<feature type="transmembrane region" description="Helical" evidence="10">
    <location>
        <begin position="197"/>
        <end position="217"/>
    </location>
</feature>
<evidence type="ECO:0000313" key="15">
    <source>
        <dbReference type="Proteomes" id="UP000242815"/>
    </source>
</evidence>
<protein>
    <submittedName>
        <fullName evidence="14">ATP-binding cassette, subfamily C, LapB</fullName>
    </submittedName>
</protein>
<dbReference type="Pfam" id="PF00005">
    <property type="entry name" value="ABC_tran"/>
    <property type="match status" value="1"/>
</dbReference>
<name>A0A1I6BVU9_9GAMM</name>
<keyword evidence="5" id="KW-0547">Nucleotide-binding</keyword>
<dbReference type="GO" id="GO:0006508">
    <property type="term" value="P:proteolysis"/>
    <property type="evidence" value="ECO:0007669"/>
    <property type="project" value="InterPro"/>
</dbReference>
<evidence type="ECO:0000256" key="10">
    <source>
        <dbReference type="SAM" id="Phobius"/>
    </source>
</evidence>
<dbReference type="GO" id="GO:0016887">
    <property type="term" value="F:ATP hydrolysis activity"/>
    <property type="evidence" value="ECO:0007669"/>
    <property type="project" value="InterPro"/>
</dbReference>
<feature type="domain" description="Peptidase C39" evidence="13">
    <location>
        <begin position="1"/>
        <end position="125"/>
    </location>
</feature>
<dbReference type="SUPFAM" id="SSF90123">
    <property type="entry name" value="ABC transporter transmembrane region"/>
    <property type="match status" value="1"/>
</dbReference>
<keyword evidence="7 14" id="KW-0067">ATP-binding</keyword>
<accession>A0A1I6BVU9</accession>
<dbReference type="InterPro" id="IPR017871">
    <property type="entry name" value="ABC_transporter-like_CS"/>
</dbReference>
<evidence type="ECO:0000256" key="7">
    <source>
        <dbReference type="ARBA" id="ARBA00022840"/>
    </source>
</evidence>
<organism evidence="14 15">
    <name type="scientific">Halopseudomonas formosensis</name>
    <dbReference type="NCBI Taxonomy" id="1002526"/>
    <lineage>
        <taxon>Bacteria</taxon>
        <taxon>Pseudomonadati</taxon>
        <taxon>Pseudomonadota</taxon>
        <taxon>Gammaproteobacteria</taxon>
        <taxon>Pseudomonadales</taxon>
        <taxon>Pseudomonadaceae</taxon>
        <taxon>Halopseudomonas</taxon>
    </lineage>
</organism>
<keyword evidence="9 10" id="KW-0472">Membrane</keyword>
<dbReference type="PROSITE" id="PS50893">
    <property type="entry name" value="ABC_TRANSPORTER_2"/>
    <property type="match status" value="1"/>
</dbReference>
<evidence type="ECO:0000259" key="13">
    <source>
        <dbReference type="PROSITE" id="PS50990"/>
    </source>
</evidence>
<dbReference type="STRING" id="1002526.SAMN05216578_10737"/>
<dbReference type="GO" id="GO:0015421">
    <property type="term" value="F:ABC-type oligopeptide transporter activity"/>
    <property type="evidence" value="ECO:0007669"/>
    <property type="project" value="TreeGrafter"/>
</dbReference>
<gene>
    <name evidence="14" type="ORF">SAMN05216578_10737</name>
</gene>
<dbReference type="Proteomes" id="UP000242815">
    <property type="component" value="Unassembled WGS sequence"/>
</dbReference>
<proteinExistence type="predicted"/>
<keyword evidence="6" id="KW-0378">Hydrolase</keyword>
<feature type="domain" description="ABC transmembrane type-1" evidence="12">
    <location>
        <begin position="163"/>
        <end position="441"/>
    </location>
</feature>
<dbReference type="GO" id="GO:0005886">
    <property type="term" value="C:plasma membrane"/>
    <property type="evidence" value="ECO:0007669"/>
    <property type="project" value="UniProtKB-SubCell"/>
</dbReference>
<dbReference type="Gene3D" id="3.40.50.300">
    <property type="entry name" value="P-loop containing nucleotide triphosphate hydrolases"/>
    <property type="match status" value="1"/>
</dbReference>
<dbReference type="Pfam" id="PF03412">
    <property type="entry name" value="Peptidase_C39"/>
    <property type="match status" value="1"/>
</dbReference>
<evidence type="ECO:0000259" key="11">
    <source>
        <dbReference type="PROSITE" id="PS50893"/>
    </source>
</evidence>
<dbReference type="FunFam" id="3.40.50.300:FF:000299">
    <property type="entry name" value="ABC transporter ATP-binding protein/permease"/>
    <property type="match status" value="1"/>
</dbReference>
<dbReference type="PROSITE" id="PS50990">
    <property type="entry name" value="PEPTIDASE_C39"/>
    <property type="match status" value="1"/>
</dbReference>
<evidence type="ECO:0000259" key="12">
    <source>
        <dbReference type="PROSITE" id="PS50929"/>
    </source>
</evidence>
<evidence type="ECO:0000256" key="8">
    <source>
        <dbReference type="ARBA" id="ARBA00022989"/>
    </source>
</evidence>
<evidence type="ECO:0000256" key="9">
    <source>
        <dbReference type="ARBA" id="ARBA00023136"/>
    </source>
</evidence>
<evidence type="ECO:0000256" key="2">
    <source>
        <dbReference type="ARBA" id="ARBA00022448"/>
    </source>
</evidence>
<evidence type="ECO:0000256" key="5">
    <source>
        <dbReference type="ARBA" id="ARBA00022741"/>
    </source>
</evidence>
<dbReference type="InterPro" id="IPR017750">
    <property type="entry name" value="ATPase_T1SS"/>
</dbReference>
<keyword evidence="2" id="KW-0813">Transport</keyword>
<dbReference type="InterPro" id="IPR003593">
    <property type="entry name" value="AAA+_ATPase"/>
</dbReference>
<comment type="subcellular location">
    <subcellularLocation>
        <location evidence="1">Cell membrane</location>
        <topology evidence="1">Multi-pass membrane protein</topology>
    </subcellularLocation>
</comment>
<dbReference type="Gene3D" id="1.20.1560.10">
    <property type="entry name" value="ABC transporter type 1, transmembrane domain"/>
    <property type="match status" value="1"/>
</dbReference>
<dbReference type="GO" id="GO:0008233">
    <property type="term" value="F:peptidase activity"/>
    <property type="evidence" value="ECO:0007669"/>
    <property type="project" value="InterPro"/>
</dbReference>
<dbReference type="CDD" id="cd03245">
    <property type="entry name" value="ABCC_bacteriocin_exporters"/>
    <property type="match status" value="1"/>
</dbReference>
<evidence type="ECO:0000256" key="3">
    <source>
        <dbReference type="ARBA" id="ARBA00022475"/>
    </source>
</evidence>
<dbReference type="NCBIfam" id="TIGR03375">
    <property type="entry name" value="type_I_sec_LssB"/>
    <property type="match status" value="1"/>
</dbReference>